<dbReference type="AlphaFoldDB" id="A0A2A3TXP6"/>
<gene>
    <name evidence="1" type="ORF">CNR29_05120</name>
</gene>
<dbReference type="EMBL" id="NVYO01000001">
    <property type="protein sequence ID" value="PBQ23416.1"/>
    <property type="molecule type" value="Genomic_DNA"/>
</dbReference>
<dbReference type="Proteomes" id="UP000217918">
    <property type="component" value="Unassembled WGS sequence"/>
</dbReference>
<proteinExistence type="predicted"/>
<evidence type="ECO:0000313" key="1">
    <source>
        <dbReference type="EMBL" id="PBQ23416.1"/>
    </source>
</evidence>
<evidence type="ECO:0000313" key="2">
    <source>
        <dbReference type="Proteomes" id="UP000217918"/>
    </source>
</evidence>
<dbReference type="RefSeq" id="WP_096109871.1">
    <property type="nucleotide sequence ID" value="NZ_NVYO01000001.1"/>
</dbReference>
<organism evidence="1 2">
    <name type="scientific">Levilactobacillus brevis</name>
    <name type="common">Lactobacillus brevis</name>
    <dbReference type="NCBI Taxonomy" id="1580"/>
    <lineage>
        <taxon>Bacteria</taxon>
        <taxon>Bacillati</taxon>
        <taxon>Bacillota</taxon>
        <taxon>Bacilli</taxon>
        <taxon>Lactobacillales</taxon>
        <taxon>Lactobacillaceae</taxon>
        <taxon>Levilactobacillus</taxon>
    </lineage>
</organism>
<name>A0A2A3TXP6_LEVBR</name>
<comment type="caution">
    <text evidence="1">The sequence shown here is derived from an EMBL/GenBank/DDBJ whole genome shotgun (WGS) entry which is preliminary data.</text>
</comment>
<sequence length="108" mass="12064">MTDEPLVIYRGKNTKILLDGNAVHNFGPVPENMFDEVEGGIILHLLYASPVLKHFNPKKFKSIICDENATVVAKMKIEKFKMLPFSIGASVPTVDVMLYGKPHTTFTD</sequence>
<reference evidence="1 2" key="1">
    <citation type="submission" date="2017-09" db="EMBL/GenBank/DDBJ databases">
        <title>Genome sequence of Lactobacillus brevis D7.</title>
        <authorList>
            <person name="Kwon M.-S."/>
            <person name="Lim S.K."/>
            <person name="Choi H.-J."/>
        </authorList>
    </citation>
    <scope>NUCLEOTIDE SEQUENCE [LARGE SCALE GENOMIC DNA]</scope>
    <source>
        <strain evidence="1 2">D7</strain>
    </source>
</reference>
<protein>
    <submittedName>
        <fullName evidence="1">Uncharacterized protein</fullName>
    </submittedName>
</protein>
<accession>A0A2A3TXP6</accession>